<dbReference type="GeneID" id="109218318"/>
<dbReference type="GO" id="GO:0009451">
    <property type="term" value="P:RNA modification"/>
    <property type="evidence" value="ECO:0007669"/>
    <property type="project" value="InterPro"/>
</dbReference>
<dbReference type="Gene3D" id="1.25.40.10">
    <property type="entry name" value="Tetratricopeptide repeat domain"/>
    <property type="match status" value="5"/>
</dbReference>
<feature type="repeat" description="PPR" evidence="2">
    <location>
        <begin position="418"/>
        <end position="452"/>
    </location>
</feature>
<sequence>MLCKSRNICSIYRSISVAAALSSKPNSHFIPDSVFHYTEEVLASKLAPILQSCTSLTESNIGSVLKKGKQVHAQVTVNGIDNLGILGTRILGMYVLCNRFTDAKNLFFQLQLCYASPWNWLIRGYTIMGRFNLAILLFFKMLVFGTNPDKYTFPYVIKACAGINAVKLGKWLHGMVQSSGFEDDVFVGSAFIKFYAENGCLGDARLLFDKMSQRDSVLWNVMLNGYAKDEQSVNDVVELFREMRRSETKPNSVTYACVLSVCASETMVKFGCQLHGLVVRCGLEMDSPVANTLIAMYSKFCSLFDARKLFDLVPQADRVTWNGMIGGYVQNGCMDEALELFHEMVASSVKPDSITFASLLPLVSISEDLHQGKAIHGYIVRHDVSMDVFLKNAIIDMYFKCGKVEAARNIFNCSPAVDVVICTAMISGFVLNGMSFDALEVFRWLLIKKMRPNPVTLASTLPACANLAALRIGKELHGVIAKRGFQEILYVGSAVTDMYAKCGRLDLAQQVFRRMSDRDVVCWNSMITSCCQNAEPELAIDFFHQMGADGAKYDCVSISSALSACANLPALHYGKEIHGFIMKSAFSSDVFVESALIDMYAKCGNLEVAWRVFDLMAHKNEVSWNSIIAAYGNHGLLKDCLDLFHGMQKDGFQPDHVTFLAIISACGHSGRVEEGKHYFNCMTKEYGITPRMEHYACMVDLFGRAGLVEEAFGVIKSMPIAPDAGIWGTLLGACRLHGNTELAEMASEHLLGLDPQNSGYYILQANLHANAGKWDMVSKIRHMMKERGVQKIPGYSWTEVNNGTHIFGAAVASHPQSAQIYLLLDNLLMELQNEGYVPQINLQQQHNYPQKSVNSD</sequence>
<accession>A0A1J6JVV5</accession>
<dbReference type="FunFam" id="1.25.40.10:FF:000031">
    <property type="entry name" value="Pentatricopeptide repeat-containing protein mitochondrial"/>
    <property type="match status" value="1"/>
</dbReference>
<keyword evidence="1" id="KW-0677">Repeat</keyword>
<proteinExistence type="predicted"/>
<dbReference type="GO" id="GO:0003723">
    <property type="term" value="F:RNA binding"/>
    <property type="evidence" value="ECO:0007669"/>
    <property type="project" value="InterPro"/>
</dbReference>
<protein>
    <submittedName>
        <fullName evidence="3">Pentatricopeptide repeat-containing protein</fullName>
    </submittedName>
</protein>
<dbReference type="PANTHER" id="PTHR47926:SF357">
    <property type="entry name" value="PENTATRICOPEPTIDE REPEAT-CONTAINING PROTEIN"/>
    <property type="match status" value="1"/>
</dbReference>
<dbReference type="Pfam" id="PF20431">
    <property type="entry name" value="E_motif"/>
    <property type="match status" value="1"/>
</dbReference>
<evidence type="ECO:0000256" key="1">
    <source>
        <dbReference type="ARBA" id="ARBA00022737"/>
    </source>
</evidence>
<dbReference type="InterPro" id="IPR002885">
    <property type="entry name" value="PPR_rpt"/>
</dbReference>
<feature type="repeat" description="PPR" evidence="2">
    <location>
        <begin position="589"/>
        <end position="619"/>
    </location>
</feature>
<dbReference type="Proteomes" id="UP000187609">
    <property type="component" value="Unassembled WGS sequence"/>
</dbReference>
<dbReference type="AlphaFoldDB" id="A0A1J6JVV5"/>
<dbReference type="EMBL" id="MJEQ01004040">
    <property type="protein sequence ID" value="OIT21882.1"/>
    <property type="molecule type" value="Genomic_DNA"/>
</dbReference>
<dbReference type="InterPro" id="IPR046848">
    <property type="entry name" value="E_motif"/>
</dbReference>
<dbReference type="Pfam" id="PF01535">
    <property type="entry name" value="PPR"/>
    <property type="match status" value="6"/>
</dbReference>
<dbReference type="PROSITE" id="PS51375">
    <property type="entry name" value="PPR"/>
    <property type="match status" value="7"/>
</dbReference>
<dbReference type="FunFam" id="1.25.40.10:FF:000366">
    <property type="entry name" value="Pentatricopeptide (PPR) repeat-containing protein"/>
    <property type="match status" value="1"/>
</dbReference>
<feature type="repeat" description="PPR" evidence="2">
    <location>
        <begin position="519"/>
        <end position="553"/>
    </location>
</feature>
<dbReference type="FunFam" id="1.25.40.10:FF:000351">
    <property type="entry name" value="Pentatricopeptide repeat-containing protein"/>
    <property type="match status" value="1"/>
</dbReference>
<evidence type="ECO:0000313" key="3">
    <source>
        <dbReference type="EMBL" id="OIT21882.1"/>
    </source>
</evidence>
<gene>
    <name evidence="3" type="primary">PCMP-E36</name>
    <name evidence="3" type="ORF">A4A49_32439</name>
</gene>
<comment type="caution">
    <text evidence="3">The sequence shown here is derived from an EMBL/GenBank/DDBJ whole genome shotgun (WGS) entry which is preliminary data.</text>
</comment>
<feature type="repeat" description="PPR" evidence="2">
    <location>
        <begin position="215"/>
        <end position="250"/>
    </location>
</feature>
<dbReference type="SUPFAM" id="SSF48452">
    <property type="entry name" value="TPR-like"/>
    <property type="match status" value="1"/>
</dbReference>
<dbReference type="FunFam" id="1.25.40.10:FF:000344">
    <property type="entry name" value="Pentatricopeptide repeat-containing protein"/>
    <property type="match status" value="1"/>
</dbReference>
<dbReference type="SMR" id="A0A1J6JVV5"/>
<name>A0A1J6JVV5_NICAT</name>
<dbReference type="NCBIfam" id="TIGR00756">
    <property type="entry name" value="PPR"/>
    <property type="match status" value="5"/>
</dbReference>
<organism evidence="3 4">
    <name type="scientific">Nicotiana attenuata</name>
    <name type="common">Coyote tobacco</name>
    <dbReference type="NCBI Taxonomy" id="49451"/>
    <lineage>
        <taxon>Eukaryota</taxon>
        <taxon>Viridiplantae</taxon>
        <taxon>Streptophyta</taxon>
        <taxon>Embryophyta</taxon>
        <taxon>Tracheophyta</taxon>
        <taxon>Spermatophyta</taxon>
        <taxon>Magnoliopsida</taxon>
        <taxon>eudicotyledons</taxon>
        <taxon>Gunneridae</taxon>
        <taxon>Pentapetalae</taxon>
        <taxon>asterids</taxon>
        <taxon>lamiids</taxon>
        <taxon>Solanales</taxon>
        <taxon>Solanaceae</taxon>
        <taxon>Nicotianoideae</taxon>
        <taxon>Nicotianeae</taxon>
        <taxon>Nicotiana</taxon>
    </lineage>
</organism>
<dbReference type="PANTHER" id="PTHR47926">
    <property type="entry name" value="PENTATRICOPEPTIDE REPEAT-CONTAINING PROTEIN"/>
    <property type="match status" value="1"/>
</dbReference>
<dbReference type="FunFam" id="1.25.40.10:FF:000436">
    <property type="entry name" value="Pentatricopeptide repeat-containing protein At5g39350 family"/>
    <property type="match status" value="1"/>
</dbReference>
<dbReference type="FunFam" id="1.25.40.10:FF:000361">
    <property type="entry name" value="Pentatricopeptide repeat-containing protein chloroplastic"/>
    <property type="match status" value="1"/>
</dbReference>
<dbReference type="InterPro" id="IPR011990">
    <property type="entry name" value="TPR-like_helical_dom_sf"/>
</dbReference>
<dbReference type="InterPro" id="IPR046960">
    <property type="entry name" value="PPR_At4g14850-like_plant"/>
</dbReference>
<dbReference type="OrthoDB" id="730395at2759"/>
<dbReference type="Pfam" id="PF13041">
    <property type="entry name" value="PPR_2"/>
    <property type="match status" value="4"/>
</dbReference>
<keyword evidence="4" id="KW-1185">Reference proteome</keyword>
<feature type="repeat" description="PPR" evidence="2">
    <location>
        <begin position="317"/>
        <end position="351"/>
    </location>
</feature>
<evidence type="ECO:0000256" key="2">
    <source>
        <dbReference type="PROSITE-ProRule" id="PRU00708"/>
    </source>
</evidence>
<dbReference type="OMA" id="GYIPMPD"/>
<feature type="repeat" description="PPR" evidence="2">
    <location>
        <begin position="655"/>
        <end position="690"/>
    </location>
</feature>
<dbReference type="KEGG" id="nau:109218318"/>
<dbReference type="Gramene" id="OIT21882">
    <property type="protein sequence ID" value="OIT21882"/>
    <property type="gene ID" value="A4A49_32439"/>
</dbReference>
<reference evidence="3" key="1">
    <citation type="submission" date="2016-11" db="EMBL/GenBank/DDBJ databases">
        <title>The genome of Nicotiana attenuata.</title>
        <authorList>
            <person name="Xu S."/>
            <person name="Brockmoeller T."/>
            <person name="Gaquerel E."/>
            <person name="Navarro A."/>
            <person name="Kuhl H."/>
            <person name="Gase K."/>
            <person name="Ling Z."/>
            <person name="Zhou W."/>
            <person name="Kreitzer C."/>
            <person name="Stanke M."/>
            <person name="Tang H."/>
            <person name="Lyons E."/>
            <person name="Pandey P."/>
            <person name="Pandey S.P."/>
            <person name="Timmermann B."/>
            <person name="Baldwin I.T."/>
        </authorList>
    </citation>
    <scope>NUCLEOTIDE SEQUENCE [LARGE SCALE GENOMIC DNA]</scope>
    <source>
        <strain evidence="3">UT</strain>
    </source>
</reference>
<evidence type="ECO:0000313" key="4">
    <source>
        <dbReference type="Proteomes" id="UP000187609"/>
    </source>
</evidence>
<feature type="repeat" description="PPR" evidence="2">
    <location>
        <begin position="620"/>
        <end position="654"/>
    </location>
</feature>